<keyword evidence="1" id="KW-0472">Membrane</keyword>
<feature type="domain" description="Phosphatidic acid phosphatase type 2/haloperoxidase" evidence="2">
    <location>
        <begin position="131"/>
        <end position="245"/>
    </location>
</feature>
<keyword evidence="1" id="KW-0812">Transmembrane</keyword>
<dbReference type="PANTHER" id="PTHR14969:SF13">
    <property type="entry name" value="AT30094P"/>
    <property type="match status" value="1"/>
</dbReference>
<dbReference type="EMBL" id="FPBX01000026">
    <property type="protein sequence ID" value="SFU84249.1"/>
    <property type="molecule type" value="Genomic_DNA"/>
</dbReference>
<dbReference type="PANTHER" id="PTHR14969">
    <property type="entry name" value="SPHINGOSINE-1-PHOSPHATE PHOSPHOHYDROLASE"/>
    <property type="match status" value="1"/>
</dbReference>
<reference evidence="3 4" key="1">
    <citation type="submission" date="2016-10" db="EMBL/GenBank/DDBJ databases">
        <authorList>
            <person name="de Groot N.N."/>
        </authorList>
    </citation>
    <scope>NUCLEOTIDE SEQUENCE [LARGE SCALE GENOMIC DNA]</scope>
    <source>
        <strain evidence="3 4">R-24608</strain>
    </source>
</reference>
<evidence type="ECO:0000259" key="2">
    <source>
        <dbReference type="SMART" id="SM00014"/>
    </source>
</evidence>
<dbReference type="Pfam" id="PF01569">
    <property type="entry name" value="PAP2"/>
    <property type="match status" value="1"/>
</dbReference>
<sequence length="262" mass="28069">MTPRFSDTASALGAAAGQHALVLWLLGLALALALASWLGARWRQRRTLGTRHWALCCALPALALFTLLATQVAAGASMTHFDAALARTLQVQASATLLYWATVPTWAGDPPVVIALVAAVGAWLLWRRERLLALAWVAAVVGNALLNKGLKHLFERARPPHLHGIVHETGYSFPSGHASGTLAAYGMLAYVVLRLAPPAWHMPALLGAAWLAWTGACSRVLLQVHYASDVLAGLASGSVWLGLCILGLRHAQQRERPMLLNQ</sequence>
<dbReference type="AlphaFoldDB" id="A0A1I7JGC7"/>
<dbReference type="OrthoDB" id="9780918at2"/>
<dbReference type="RefSeq" id="WP_054256595.1">
    <property type="nucleotide sequence ID" value="NZ_CYIG01000021.1"/>
</dbReference>
<dbReference type="SUPFAM" id="SSF48317">
    <property type="entry name" value="Acid phosphatase/Vanadium-dependent haloperoxidase"/>
    <property type="match status" value="1"/>
</dbReference>
<evidence type="ECO:0000313" key="4">
    <source>
        <dbReference type="Proteomes" id="UP000183656"/>
    </source>
</evidence>
<gene>
    <name evidence="3" type="ORF">SAMN04489707_10269</name>
</gene>
<feature type="transmembrane region" description="Helical" evidence="1">
    <location>
        <begin position="230"/>
        <end position="248"/>
    </location>
</feature>
<dbReference type="InterPro" id="IPR000326">
    <property type="entry name" value="PAP2/HPO"/>
</dbReference>
<dbReference type="Proteomes" id="UP000183656">
    <property type="component" value="Unassembled WGS sequence"/>
</dbReference>
<proteinExistence type="predicted"/>
<organism evidence="3 4">
    <name type="scientific">Paenacidovorax caeni</name>
    <dbReference type="NCBI Taxonomy" id="343013"/>
    <lineage>
        <taxon>Bacteria</taxon>
        <taxon>Pseudomonadati</taxon>
        <taxon>Pseudomonadota</taxon>
        <taxon>Betaproteobacteria</taxon>
        <taxon>Burkholderiales</taxon>
        <taxon>Comamonadaceae</taxon>
        <taxon>Paenacidovorax</taxon>
    </lineage>
</organism>
<name>A0A1I7JGC7_9BURK</name>
<feature type="transmembrane region" description="Helical" evidence="1">
    <location>
        <begin position="20"/>
        <end position="40"/>
    </location>
</feature>
<feature type="transmembrane region" description="Helical" evidence="1">
    <location>
        <begin position="52"/>
        <end position="77"/>
    </location>
</feature>
<dbReference type="STRING" id="343013.SAMN04489707_10269"/>
<protein>
    <submittedName>
        <fullName evidence="3">Undecaprenyl-diphosphatase</fullName>
    </submittedName>
</protein>
<keyword evidence="1" id="KW-1133">Transmembrane helix</keyword>
<keyword evidence="4" id="KW-1185">Reference proteome</keyword>
<accession>A0A1I7JGC7</accession>
<feature type="transmembrane region" description="Helical" evidence="1">
    <location>
        <begin position="97"/>
        <end position="124"/>
    </location>
</feature>
<dbReference type="SMART" id="SM00014">
    <property type="entry name" value="acidPPc"/>
    <property type="match status" value="1"/>
</dbReference>
<dbReference type="CDD" id="cd03392">
    <property type="entry name" value="PAP2_like_2"/>
    <property type="match status" value="1"/>
</dbReference>
<evidence type="ECO:0000313" key="3">
    <source>
        <dbReference type="EMBL" id="SFU84249.1"/>
    </source>
</evidence>
<evidence type="ECO:0000256" key="1">
    <source>
        <dbReference type="SAM" id="Phobius"/>
    </source>
</evidence>
<dbReference type="Gene3D" id="1.20.144.10">
    <property type="entry name" value="Phosphatidic acid phosphatase type 2/haloperoxidase"/>
    <property type="match status" value="2"/>
</dbReference>
<dbReference type="InterPro" id="IPR036938">
    <property type="entry name" value="PAP2/HPO_sf"/>
</dbReference>